<dbReference type="Proteomes" id="UP000242913">
    <property type="component" value="Unassembled WGS sequence"/>
</dbReference>
<evidence type="ECO:0000313" key="2">
    <source>
        <dbReference type="Proteomes" id="UP000242913"/>
    </source>
</evidence>
<keyword evidence="2" id="KW-1185">Reference proteome</keyword>
<dbReference type="GO" id="GO:0045127">
    <property type="term" value="F:N-acetylglucosamine kinase activity"/>
    <property type="evidence" value="ECO:0007669"/>
    <property type="project" value="InterPro"/>
</dbReference>
<organism evidence="1 2">
    <name type="scientific">Onchocerca flexuosa</name>
    <dbReference type="NCBI Taxonomy" id="387005"/>
    <lineage>
        <taxon>Eukaryota</taxon>
        <taxon>Metazoa</taxon>
        <taxon>Ecdysozoa</taxon>
        <taxon>Nematoda</taxon>
        <taxon>Chromadorea</taxon>
        <taxon>Rhabditida</taxon>
        <taxon>Spirurina</taxon>
        <taxon>Spiruromorpha</taxon>
        <taxon>Filarioidea</taxon>
        <taxon>Onchocercidae</taxon>
        <taxon>Onchocerca</taxon>
    </lineage>
</organism>
<proteinExistence type="predicted"/>
<dbReference type="InterPro" id="IPR043129">
    <property type="entry name" value="ATPase_NBD"/>
</dbReference>
<dbReference type="OrthoDB" id="311172at2759"/>
<gene>
    <name evidence="1" type="ORF">X798_06405</name>
</gene>
<name>A0A238BPM6_9BILA</name>
<evidence type="ECO:0000313" key="1">
    <source>
        <dbReference type="EMBL" id="OZC06605.1"/>
    </source>
</evidence>
<reference evidence="1 2" key="1">
    <citation type="submission" date="2015-12" db="EMBL/GenBank/DDBJ databases">
        <title>Draft genome of the nematode, Onchocerca flexuosa.</title>
        <authorList>
            <person name="Mitreva M."/>
        </authorList>
    </citation>
    <scope>NUCLEOTIDE SEQUENCE [LARGE SCALE GENOMIC DNA]</scope>
    <source>
        <strain evidence="1">Red Deer</strain>
    </source>
</reference>
<protein>
    <submittedName>
        <fullName evidence="1">Uncharacterized protein</fullName>
    </submittedName>
</protein>
<dbReference type="InterPro" id="IPR039758">
    <property type="entry name" value="NAGK-like"/>
</dbReference>
<dbReference type="PANTHER" id="PTHR12862">
    <property type="entry name" value="BADF TYPE ATPASE DOMAIN-CONTAINING PROTEIN"/>
    <property type="match status" value="1"/>
</dbReference>
<dbReference type="SUPFAM" id="SSF53067">
    <property type="entry name" value="Actin-like ATPase domain"/>
    <property type="match status" value="1"/>
</dbReference>
<accession>A0A238BPM6</accession>
<dbReference type="Gene3D" id="3.30.420.40">
    <property type="match status" value="1"/>
</dbReference>
<dbReference type="PANTHER" id="PTHR12862:SF0">
    <property type="entry name" value="N-ACETYL-D-GLUCOSAMINE KINASE"/>
    <property type="match status" value="1"/>
</dbReference>
<dbReference type="EMBL" id="KZ270084">
    <property type="protein sequence ID" value="OZC06605.1"/>
    <property type="molecule type" value="Genomic_DNA"/>
</dbReference>
<dbReference type="AlphaFoldDB" id="A0A238BPM6"/>
<sequence>MIIADFMEASGIFAGIEGGATQSRLLFVDETGKRIGEWSQSGLNYCLDGFDMVADRIAKWIKMAKKEVGIIGPLAAVVMIY</sequence>